<protein>
    <recommendedName>
        <fullName evidence="1">DUF4283 domain-containing protein</fullName>
    </recommendedName>
</protein>
<dbReference type="AlphaFoldDB" id="A0A9Q0FC82"/>
<evidence type="ECO:0000259" key="1">
    <source>
        <dbReference type="Pfam" id="PF14111"/>
    </source>
</evidence>
<dbReference type="Pfam" id="PF14111">
    <property type="entry name" value="DUF4283"/>
    <property type="match status" value="1"/>
</dbReference>
<accession>A0A9Q0FC82</accession>
<feature type="domain" description="DUF4283" evidence="1">
    <location>
        <begin position="115"/>
        <end position="196"/>
    </location>
</feature>
<dbReference type="Proteomes" id="UP001141552">
    <property type="component" value="Unassembled WGS sequence"/>
</dbReference>
<dbReference type="OrthoDB" id="1751344at2759"/>
<comment type="caution">
    <text evidence="2">The sequence shown here is derived from an EMBL/GenBank/DDBJ whole genome shotgun (WGS) entry which is preliminary data.</text>
</comment>
<gene>
    <name evidence="2" type="ORF">Tsubulata_007159</name>
</gene>
<organism evidence="2 3">
    <name type="scientific">Turnera subulata</name>
    <dbReference type="NCBI Taxonomy" id="218843"/>
    <lineage>
        <taxon>Eukaryota</taxon>
        <taxon>Viridiplantae</taxon>
        <taxon>Streptophyta</taxon>
        <taxon>Embryophyta</taxon>
        <taxon>Tracheophyta</taxon>
        <taxon>Spermatophyta</taxon>
        <taxon>Magnoliopsida</taxon>
        <taxon>eudicotyledons</taxon>
        <taxon>Gunneridae</taxon>
        <taxon>Pentapetalae</taxon>
        <taxon>rosids</taxon>
        <taxon>fabids</taxon>
        <taxon>Malpighiales</taxon>
        <taxon>Passifloraceae</taxon>
        <taxon>Turnera</taxon>
    </lineage>
</organism>
<dbReference type="InterPro" id="IPR040256">
    <property type="entry name" value="At4g02000-like"/>
</dbReference>
<dbReference type="InterPro" id="IPR025558">
    <property type="entry name" value="DUF4283"/>
</dbReference>
<evidence type="ECO:0000313" key="2">
    <source>
        <dbReference type="EMBL" id="KAJ4828114.1"/>
    </source>
</evidence>
<dbReference type="EMBL" id="JAKUCV010006256">
    <property type="protein sequence ID" value="KAJ4828114.1"/>
    <property type="molecule type" value="Genomic_DNA"/>
</dbReference>
<dbReference type="PANTHER" id="PTHR31286:SF180">
    <property type="entry name" value="OS10G0362600 PROTEIN"/>
    <property type="match status" value="1"/>
</dbReference>
<evidence type="ECO:0000313" key="3">
    <source>
        <dbReference type="Proteomes" id="UP001141552"/>
    </source>
</evidence>
<reference evidence="2" key="2">
    <citation type="journal article" date="2023" name="Plants (Basel)">
        <title>Annotation of the Turnera subulata (Passifloraceae) Draft Genome Reveals the S-Locus Evolved after the Divergence of Turneroideae from Passifloroideae in a Stepwise Manner.</title>
        <authorList>
            <person name="Henning P.M."/>
            <person name="Roalson E.H."/>
            <person name="Mir W."/>
            <person name="McCubbin A.G."/>
            <person name="Shore J.S."/>
        </authorList>
    </citation>
    <scope>NUCLEOTIDE SEQUENCE</scope>
    <source>
        <strain evidence="2">F60SS</strain>
    </source>
</reference>
<reference evidence="2" key="1">
    <citation type="submission" date="2022-02" db="EMBL/GenBank/DDBJ databases">
        <authorList>
            <person name="Henning P.M."/>
            <person name="McCubbin A.G."/>
            <person name="Shore J.S."/>
        </authorList>
    </citation>
    <scope>NUCLEOTIDE SEQUENCE</scope>
    <source>
        <strain evidence="2">F60SS</strain>
        <tissue evidence="2">Leaves</tissue>
    </source>
</reference>
<name>A0A9Q0FC82_9ROSI</name>
<dbReference type="PANTHER" id="PTHR31286">
    <property type="entry name" value="GLYCINE-RICH CELL WALL STRUCTURAL PROTEIN 1.8-LIKE"/>
    <property type="match status" value="1"/>
</dbReference>
<keyword evidence="3" id="KW-1185">Reference proteome</keyword>
<sequence length="275" mass="30012">MASSVVMSSSSLLDSSGLPRERSALTMDLHRLNLLLQASSQVQLKLKGKNISNSILVPLSGTVDASEVPAIACDSRVLSPADLGISSTLEPFASKTVHVNSSVMQIPNEILAIGKKKFSLCLVAQFMGKPPKFGLIQAMARKLCSYGAISVAYYKDDLYLFQFPSDFALSRALFRGPWHIGGILLLLRKWDANIEPVDFSTSIIPVWVHLSRVPMELLTKEASVLTSIPSLFSRNRTIDVAYSLKPQLCALCNAWGHHSMACALKKPSVQWVPNA</sequence>
<proteinExistence type="predicted"/>